<dbReference type="FunFam" id="4.10.70.10:FF:000001">
    <property type="entry name" value="Disintegrin and metalloproteinase domain-containing protein 22"/>
    <property type="match status" value="1"/>
</dbReference>
<feature type="binding site" evidence="8">
    <location>
        <position position="396"/>
    </location>
    <ligand>
        <name>Zn(2+)</name>
        <dbReference type="ChEBI" id="CHEBI:29105"/>
        <note>catalytic</note>
    </ligand>
</feature>
<keyword evidence="14" id="KW-1185">Reference proteome</keyword>
<dbReference type="PROSITE" id="PS50214">
    <property type="entry name" value="DISINTEGRIN_2"/>
    <property type="match status" value="1"/>
</dbReference>
<dbReference type="SMART" id="SM00608">
    <property type="entry name" value="ACR"/>
    <property type="match status" value="1"/>
</dbReference>
<dbReference type="OrthoDB" id="5951731at2759"/>
<dbReference type="SUPFAM" id="SSF55486">
    <property type="entry name" value="Metalloproteases ('zincins'), catalytic domain"/>
    <property type="match status" value="1"/>
</dbReference>
<evidence type="ECO:0000256" key="2">
    <source>
        <dbReference type="ARBA" id="ARBA00022692"/>
    </source>
</evidence>
<feature type="region of interest" description="Disordered" evidence="9">
    <location>
        <begin position="1094"/>
        <end position="1116"/>
    </location>
</feature>
<evidence type="ECO:0000256" key="7">
    <source>
        <dbReference type="PROSITE-ProRule" id="PRU00076"/>
    </source>
</evidence>
<feature type="binding site" evidence="8">
    <location>
        <position position="400"/>
    </location>
    <ligand>
        <name>Zn(2+)</name>
        <dbReference type="ChEBI" id="CHEBI:29105"/>
        <note>catalytic</note>
    </ligand>
</feature>
<dbReference type="GO" id="GO:0016020">
    <property type="term" value="C:membrane"/>
    <property type="evidence" value="ECO:0007669"/>
    <property type="project" value="UniProtKB-SubCell"/>
</dbReference>
<dbReference type="GO" id="GO:0004222">
    <property type="term" value="F:metalloendopeptidase activity"/>
    <property type="evidence" value="ECO:0007669"/>
    <property type="project" value="InterPro"/>
</dbReference>
<dbReference type="CDD" id="cd04269">
    <property type="entry name" value="ZnMc_adamalysin_II_like"/>
    <property type="match status" value="1"/>
</dbReference>
<comment type="caution">
    <text evidence="7">Lacks conserved residue(s) required for the propagation of feature annotation.</text>
</comment>
<keyword evidence="8" id="KW-0479">Metal-binding</keyword>
<dbReference type="InterPro" id="IPR002870">
    <property type="entry name" value="Peptidase_M12B_N"/>
</dbReference>
<dbReference type="InterPro" id="IPR034027">
    <property type="entry name" value="Reprolysin_adamalysin"/>
</dbReference>
<dbReference type="InterPro" id="IPR024079">
    <property type="entry name" value="MetalloPept_cat_dom_sf"/>
</dbReference>
<dbReference type="InterPro" id="IPR001590">
    <property type="entry name" value="Peptidase_M12B"/>
</dbReference>
<evidence type="ECO:0000256" key="1">
    <source>
        <dbReference type="ARBA" id="ARBA00004479"/>
    </source>
</evidence>
<feature type="compositionally biased region" description="Acidic residues" evidence="9">
    <location>
        <begin position="1044"/>
        <end position="1056"/>
    </location>
</feature>
<proteinExistence type="predicted"/>
<dbReference type="Gene3D" id="4.10.70.10">
    <property type="entry name" value="Disintegrin domain"/>
    <property type="match status" value="1"/>
</dbReference>
<feature type="compositionally biased region" description="Polar residues" evidence="9">
    <location>
        <begin position="1064"/>
        <end position="1075"/>
    </location>
</feature>
<dbReference type="Pfam" id="PF23106">
    <property type="entry name" value="EGF_Teneurin"/>
    <property type="match status" value="1"/>
</dbReference>
<keyword evidence="7" id="KW-0245">EGF-like domain</keyword>
<evidence type="ECO:0000259" key="12">
    <source>
        <dbReference type="PROSITE" id="PS50215"/>
    </source>
</evidence>
<keyword evidence="8" id="KW-0862">Zinc</keyword>
<dbReference type="PROSITE" id="PS00022">
    <property type="entry name" value="EGF_1"/>
    <property type="match status" value="1"/>
</dbReference>
<dbReference type="PROSITE" id="PS00427">
    <property type="entry name" value="DISINTEGRIN_1"/>
    <property type="match status" value="1"/>
</dbReference>
<feature type="compositionally biased region" description="Basic and acidic residues" evidence="9">
    <location>
        <begin position="1392"/>
        <end position="1402"/>
    </location>
</feature>
<evidence type="ECO:0000313" key="14">
    <source>
        <dbReference type="Proteomes" id="UP000789390"/>
    </source>
</evidence>
<feature type="compositionally biased region" description="Polar residues" evidence="9">
    <location>
        <begin position="1015"/>
        <end position="1029"/>
    </location>
</feature>
<evidence type="ECO:0008006" key="15">
    <source>
        <dbReference type="Google" id="ProtNLM"/>
    </source>
</evidence>
<dbReference type="Pfam" id="PF01421">
    <property type="entry name" value="Reprolysin"/>
    <property type="match status" value="1"/>
</dbReference>
<feature type="compositionally biased region" description="Basic residues" evidence="9">
    <location>
        <begin position="980"/>
        <end position="990"/>
    </location>
</feature>
<dbReference type="PROSITE" id="PS50215">
    <property type="entry name" value="ADAM_MEPRO"/>
    <property type="match status" value="1"/>
</dbReference>
<evidence type="ECO:0000259" key="10">
    <source>
        <dbReference type="PROSITE" id="PS50026"/>
    </source>
</evidence>
<feature type="region of interest" description="Disordered" evidence="9">
    <location>
        <begin position="1379"/>
        <end position="1419"/>
    </location>
</feature>
<feature type="compositionally biased region" description="Gly residues" evidence="9">
    <location>
        <begin position="881"/>
        <end position="899"/>
    </location>
</feature>
<comment type="subcellular location">
    <subcellularLocation>
        <location evidence="1">Membrane</location>
        <topology evidence="1">Single-pass type I membrane protein</topology>
    </subcellularLocation>
</comment>
<dbReference type="Pfam" id="PF00200">
    <property type="entry name" value="Disintegrin"/>
    <property type="match status" value="1"/>
</dbReference>
<feature type="region of interest" description="Disordered" evidence="9">
    <location>
        <begin position="759"/>
        <end position="802"/>
    </location>
</feature>
<feature type="domain" description="Disintegrin" evidence="11">
    <location>
        <begin position="468"/>
        <end position="556"/>
    </location>
</feature>
<keyword evidence="3" id="KW-1133">Transmembrane helix</keyword>
<feature type="compositionally biased region" description="Low complexity" evidence="9">
    <location>
        <begin position="991"/>
        <end position="1000"/>
    </location>
</feature>
<feature type="compositionally biased region" description="Gly residues" evidence="9">
    <location>
        <begin position="1244"/>
        <end position="1253"/>
    </location>
</feature>
<evidence type="ECO:0000256" key="9">
    <source>
        <dbReference type="SAM" id="MobiDB-lite"/>
    </source>
</evidence>
<accession>A0A8J2RFK8</accession>
<dbReference type="InterPro" id="IPR000742">
    <property type="entry name" value="EGF"/>
</dbReference>
<feature type="compositionally biased region" description="Polar residues" evidence="9">
    <location>
        <begin position="1379"/>
        <end position="1391"/>
    </location>
</feature>
<dbReference type="EMBL" id="CAKKLH010000054">
    <property type="protein sequence ID" value="CAH0101207.1"/>
    <property type="molecule type" value="Genomic_DNA"/>
</dbReference>
<name>A0A8J2RFK8_9CRUS</name>
<feature type="region of interest" description="Disordered" evidence="9">
    <location>
        <begin position="1441"/>
        <end position="1484"/>
    </location>
</feature>
<dbReference type="PANTHER" id="PTHR11905">
    <property type="entry name" value="ADAM A DISINTEGRIN AND METALLOPROTEASE DOMAIN"/>
    <property type="match status" value="1"/>
</dbReference>
<reference evidence="13" key="1">
    <citation type="submission" date="2021-11" db="EMBL/GenBank/DDBJ databases">
        <authorList>
            <person name="Schell T."/>
        </authorList>
    </citation>
    <scope>NUCLEOTIDE SEQUENCE</scope>
    <source>
        <strain evidence="13">M5</strain>
    </source>
</reference>
<evidence type="ECO:0000256" key="8">
    <source>
        <dbReference type="PROSITE-ProRule" id="PRU00276"/>
    </source>
</evidence>
<keyword evidence="5 7" id="KW-1015">Disulfide bond</keyword>
<dbReference type="Gene3D" id="3.40.390.10">
    <property type="entry name" value="Collagenase (Catalytic Domain)"/>
    <property type="match status" value="1"/>
</dbReference>
<evidence type="ECO:0000259" key="11">
    <source>
        <dbReference type="PROSITE" id="PS50214"/>
    </source>
</evidence>
<dbReference type="SMART" id="SM00050">
    <property type="entry name" value="DISIN"/>
    <property type="match status" value="1"/>
</dbReference>
<dbReference type="PROSITE" id="PS01186">
    <property type="entry name" value="EGF_2"/>
    <property type="match status" value="1"/>
</dbReference>
<feature type="region of interest" description="Disordered" evidence="9">
    <location>
        <begin position="874"/>
        <end position="909"/>
    </location>
</feature>
<feature type="compositionally biased region" description="Low complexity" evidence="9">
    <location>
        <begin position="1254"/>
        <end position="1272"/>
    </location>
</feature>
<feature type="disulfide bond" evidence="6">
    <location>
        <begin position="528"/>
        <end position="548"/>
    </location>
</feature>
<evidence type="ECO:0000256" key="6">
    <source>
        <dbReference type="PROSITE-ProRule" id="PRU00068"/>
    </source>
</evidence>
<feature type="region of interest" description="Disordered" evidence="9">
    <location>
        <begin position="1235"/>
        <end position="1293"/>
    </location>
</feature>
<protein>
    <recommendedName>
        <fullName evidence="15">Disintegrin and metalloproteinase domain-containing protein unc-71</fullName>
    </recommendedName>
</protein>
<feature type="domain" description="EGF-like" evidence="10">
    <location>
        <begin position="704"/>
        <end position="741"/>
    </location>
</feature>
<feature type="compositionally biased region" description="Gly residues" evidence="9">
    <location>
        <begin position="1273"/>
        <end position="1287"/>
    </location>
</feature>
<dbReference type="Proteomes" id="UP000789390">
    <property type="component" value="Unassembled WGS sequence"/>
</dbReference>
<sequence length="1520" mass="163936">MPLNLKDSMGRYNGCHSSDTLDDSFWTEETSVGDVEKLLKEHRENQDLVRSIGGSHYQIVFPVQLRHREKMGISTREIGATKTMERPSESSRMNERYSTQQQQTGKHYHRTSLLIKAFSHKFRLDLELNSQLLAPNLIQKHFLPGGVEQFSKQEIEHCYYHGTVKDYPGAVAAFRTCSGVSGIIHIGNETFVIHPFYGGDLSRKHPHVIFEARTKVKQMCANTGMLEWGLRSGNYRGGKGQNKPKSNERQKRDVREVTKYVETALVLDKAMFEKRNGSRRIEVVQDAIQIANIADLYFRTLNTRVSVVYIETWASENQAPVDRSQDIHRALLNFNDYISRKLYKVDKDTTQLLSGETFVGGSGMAAPDTMCTAKSVGLSVDINPYEPHLVAGTMAHMIGHNIGMGHDDGRDECHCGDWHGCIMSQSIMGLDSVQPYKFSECSLSDYIDTLRIGHGICLFNRPNQLEDFRTCGNGVVEDGEECDCGTIEECHDSDPCCDPITCKLTAEAECASGPCCDDCKLRPKGYLCRDATNECDLPEICNGRSGQCPQDIFKKNGNQCEINKGYCFNGVCPTLDSQCRLIWGDGGLSGDRKCFEQFNSQGSINGHCGLDAHNNYIRCDAEHVMCGSLQCQMGTRYPIVAGMDQMYSRTLVSMAGREFECKITSGTVAAADLPDLGIVRDGTPCGNNLICMNKTCSSIYPYIDRSKCPSNNVALDCSGHGVCSNMNSCFCDAGWTGHDCSTQTNDSYIRSGIQSGDKMGAAEASERDSANAGALGTGAPPPLNGVTTLKPEAQTSNSKTTSYDRSGHSTVFMVVMLVSVVGGVFIVFALMALCYRSVVVHRNLSLCLRRKSTMPKYDPPYLKRPLVNASGQMMTLPKPPGSGGGNAGGAGPSGTGAPGPSGINNATGNHHHVASMSTDALSLEAGAKGISFGTMPSYKYLKPNKPNKTKHLSPFLKCPVLFDKRSNRFPGAGNVQLQQHQHHHHQHQQHQQHPQQQHIIQHMKQRQHPHMDGISSASHSHVNSPNSTPAHHGISNHIMQASASEDETLQSGEDEGTAFLDGMPQSNNLSGSGINKQPEKGILKKSGGGVYGSVGGGGGISSSQQQLGGGVGGHGGPSLTLPLGRMNSGSSMMMNKEKWSEESQSDNQEVMSVLLSPDGGSSRISDRLAASSLSDVERTLKSLNGYHEDILQALRSAAASQRSASTASLSDELRKSFAESYADYFPPPDYLSMRSLNNHDKHGGVGGRGGVMGPGSSVSSTSERLPGLASPLPGGGSLGVGAHGGGDSGDEGDLVPPCGPIRIRNLEDLIRQLERHSARHTSPNGSEDIRMSETEADRHYRLMEAAAGGGVPGLGASDSQAGSDALRFVYGRYRQPTSVPGISLYETTSNENNHDHHDDIKHGGHGGGDPGDSDESDSDVVLGADQERLFIDDPLLLGRGGPDELVYGPPMSPSGNSEESYTIDDGATTVSSSYPSGSRSAVSTEDPLRAAAVAAAEVEVIAAAAASPQIRPAKFPEYKH</sequence>
<keyword evidence="2" id="KW-0812">Transmembrane</keyword>
<dbReference type="Pfam" id="PF08516">
    <property type="entry name" value="ADAM_CR"/>
    <property type="match status" value="1"/>
</dbReference>
<dbReference type="PRINTS" id="PR00289">
    <property type="entry name" value="DISINTEGRIN"/>
</dbReference>
<dbReference type="GO" id="GO:0046872">
    <property type="term" value="F:metal ion binding"/>
    <property type="evidence" value="ECO:0007669"/>
    <property type="project" value="UniProtKB-KW"/>
</dbReference>
<dbReference type="Pfam" id="PF01562">
    <property type="entry name" value="Pep_M12B_propep"/>
    <property type="match status" value="1"/>
</dbReference>
<feature type="compositionally biased region" description="Polar residues" evidence="9">
    <location>
        <begin position="793"/>
        <end position="802"/>
    </location>
</feature>
<dbReference type="SUPFAM" id="SSF57552">
    <property type="entry name" value="Blood coagulation inhibitor (disintegrin)"/>
    <property type="match status" value="1"/>
</dbReference>
<comment type="caution">
    <text evidence="13">The sequence shown here is derived from an EMBL/GenBank/DDBJ whole genome shotgun (WGS) entry which is preliminary data.</text>
</comment>
<dbReference type="InterPro" id="IPR036436">
    <property type="entry name" value="Disintegrin_dom_sf"/>
</dbReference>
<feature type="compositionally biased region" description="Gly residues" evidence="9">
    <location>
        <begin position="1107"/>
        <end position="1116"/>
    </location>
</feature>
<dbReference type="FunFam" id="3.40.390.10:FF:000002">
    <property type="entry name" value="Disintegrin and metalloproteinase domain-containing protein 22"/>
    <property type="match status" value="1"/>
</dbReference>
<dbReference type="PROSITE" id="PS50026">
    <property type="entry name" value="EGF_3"/>
    <property type="match status" value="1"/>
</dbReference>
<organism evidence="13 14">
    <name type="scientific">Daphnia galeata</name>
    <dbReference type="NCBI Taxonomy" id="27404"/>
    <lineage>
        <taxon>Eukaryota</taxon>
        <taxon>Metazoa</taxon>
        <taxon>Ecdysozoa</taxon>
        <taxon>Arthropoda</taxon>
        <taxon>Crustacea</taxon>
        <taxon>Branchiopoda</taxon>
        <taxon>Diplostraca</taxon>
        <taxon>Cladocera</taxon>
        <taxon>Anomopoda</taxon>
        <taxon>Daphniidae</taxon>
        <taxon>Daphnia</taxon>
    </lineage>
</organism>
<dbReference type="PANTHER" id="PTHR11905:SF237">
    <property type="entry name" value="MIND-MELD, ISOFORM J"/>
    <property type="match status" value="1"/>
</dbReference>
<evidence type="ECO:0000313" key="13">
    <source>
        <dbReference type="EMBL" id="CAH0101207.1"/>
    </source>
</evidence>
<feature type="region of interest" description="Disordered" evidence="9">
    <location>
        <begin position="969"/>
        <end position="1077"/>
    </location>
</feature>
<evidence type="ECO:0000256" key="5">
    <source>
        <dbReference type="ARBA" id="ARBA00023157"/>
    </source>
</evidence>
<dbReference type="GO" id="GO:0006508">
    <property type="term" value="P:proteolysis"/>
    <property type="evidence" value="ECO:0007669"/>
    <property type="project" value="InterPro"/>
</dbReference>
<gene>
    <name evidence="13" type="ORF">DGAL_LOCUS3535</name>
</gene>
<feature type="binding site" evidence="8">
    <location>
        <position position="406"/>
    </location>
    <ligand>
        <name>Zn(2+)</name>
        <dbReference type="ChEBI" id="CHEBI:29105"/>
        <note>catalytic</note>
    </ligand>
</feature>
<evidence type="ECO:0000256" key="3">
    <source>
        <dbReference type="ARBA" id="ARBA00022989"/>
    </source>
</evidence>
<evidence type="ECO:0000256" key="4">
    <source>
        <dbReference type="ARBA" id="ARBA00023136"/>
    </source>
</evidence>
<feature type="compositionally biased region" description="Polar residues" evidence="9">
    <location>
        <begin position="1468"/>
        <end position="1483"/>
    </location>
</feature>
<dbReference type="InterPro" id="IPR018358">
    <property type="entry name" value="Disintegrin_CS"/>
</dbReference>
<dbReference type="InterPro" id="IPR001762">
    <property type="entry name" value="Disintegrin_dom"/>
</dbReference>
<feature type="domain" description="Peptidase M12B" evidence="12">
    <location>
        <begin position="259"/>
        <end position="462"/>
    </location>
</feature>
<dbReference type="Gene3D" id="2.10.25.10">
    <property type="entry name" value="Laminin"/>
    <property type="match status" value="1"/>
</dbReference>
<feature type="disulfide bond" evidence="7">
    <location>
        <begin position="731"/>
        <end position="740"/>
    </location>
</feature>
<dbReference type="InterPro" id="IPR006586">
    <property type="entry name" value="ADAM_Cys-rich"/>
</dbReference>
<keyword evidence="4" id="KW-0472">Membrane</keyword>